<comment type="caution">
    <text evidence="1">The sequence shown here is derived from an EMBL/GenBank/DDBJ whole genome shotgun (WGS) entry which is preliminary data.</text>
</comment>
<keyword evidence="2" id="KW-1185">Reference proteome</keyword>
<dbReference type="EMBL" id="PYAT01000003">
    <property type="protein sequence ID" value="PSL41053.1"/>
    <property type="molecule type" value="Genomic_DNA"/>
</dbReference>
<protein>
    <submittedName>
        <fullName evidence="1">Uncharacterized protein</fullName>
    </submittedName>
</protein>
<sequence>MLKTKPVNELTIDDLKKSPIWEWAIDSEENEEQDETWVRPAETKDFTVELNGSIVLGEAKINNEEPFPIMCSVDMENATVSISSIILYDKEQDEYHAIEDRVKEINFPLLITISLQINEQIRFLNFTANKVDIYKNHLTTNLF</sequence>
<organism evidence="1 2">
    <name type="scientific">Planomicrobium soli</name>
    <dbReference type="NCBI Taxonomy" id="1176648"/>
    <lineage>
        <taxon>Bacteria</taxon>
        <taxon>Bacillati</taxon>
        <taxon>Bacillota</taxon>
        <taxon>Bacilli</taxon>
        <taxon>Bacillales</taxon>
        <taxon>Caryophanaceae</taxon>
        <taxon>Planomicrobium</taxon>
    </lineage>
</organism>
<dbReference type="OrthoDB" id="2873657at2"/>
<evidence type="ECO:0000313" key="1">
    <source>
        <dbReference type="EMBL" id="PSL41053.1"/>
    </source>
</evidence>
<accession>A0A2P8H4D0</accession>
<evidence type="ECO:0000313" key="2">
    <source>
        <dbReference type="Proteomes" id="UP000242682"/>
    </source>
</evidence>
<reference evidence="1 2" key="1">
    <citation type="submission" date="2018-03" db="EMBL/GenBank/DDBJ databases">
        <title>Genomic Encyclopedia of Type Strains, Phase III (KMG-III): the genomes of soil and plant-associated and newly described type strains.</title>
        <authorList>
            <person name="Whitman W."/>
        </authorList>
    </citation>
    <scope>NUCLEOTIDE SEQUENCE [LARGE SCALE GENOMIC DNA]</scope>
    <source>
        <strain evidence="1 2">CGMCC 1.12259</strain>
    </source>
</reference>
<proteinExistence type="predicted"/>
<dbReference type="Proteomes" id="UP000242682">
    <property type="component" value="Unassembled WGS sequence"/>
</dbReference>
<gene>
    <name evidence="1" type="ORF">B0H99_103187</name>
</gene>
<name>A0A2P8H4D0_9BACL</name>
<dbReference type="AlphaFoldDB" id="A0A2P8H4D0"/>
<dbReference type="RefSeq" id="WP_106532564.1">
    <property type="nucleotide sequence ID" value="NZ_PYAT01000003.1"/>
</dbReference>